<protein>
    <submittedName>
        <fullName evidence="2">Uncharacterized protein</fullName>
    </submittedName>
</protein>
<evidence type="ECO:0000256" key="1">
    <source>
        <dbReference type="SAM" id="Phobius"/>
    </source>
</evidence>
<reference evidence="2" key="1">
    <citation type="submission" date="2020-05" db="EMBL/GenBank/DDBJ databases">
        <title>Mycena genomes resolve the evolution of fungal bioluminescence.</title>
        <authorList>
            <person name="Tsai I.J."/>
        </authorList>
    </citation>
    <scope>NUCLEOTIDE SEQUENCE</scope>
    <source>
        <strain evidence="2">CCC161011</strain>
    </source>
</reference>
<accession>A0A8H7CDF0</accession>
<organism evidence="2 3">
    <name type="scientific">Mycena venus</name>
    <dbReference type="NCBI Taxonomy" id="2733690"/>
    <lineage>
        <taxon>Eukaryota</taxon>
        <taxon>Fungi</taxon>
        <taxon>Dikarya</taxon>
        <taxon>Basidiomycota</taxon>
        <taxon>Agaricomycotina</taxon>
        <taxon>Agaricomycetes</taxon>
        <taxon>Agaricomycetidae</taxon>
        <taxon>Agaricales</taxon>
        <taxon>Marasmiineae</taxon>
        <taxon>Mycenaceae</taxon>
        <taxon>Mycena</taxon>
    </lineage>
</organism>
<feature type="transmembrane region" description="Helical" evidence="1">
    <location>
        <begin position="142"/>
        <end position="165"/>
    </location>
</feature>
<comment type="caution">
    <text evidence="2">The sequence shown here is derived from an EMBL/GenBank/DDBJ whole genome shotgun (WGS) entry which is preliminary data.</text>
</comment>
<keyword evidence="3" id="KW-1185">Reference proteome</keyword>
<evidence type="ECO:0000313" key="2">
    <source>
        <dbReference type="EMBL" id="KAF7333130.1"/>
    </source>
</evidence>
<keyword evidence="1" id="KW-0472">Membrane</keyword>
<dbReference type="AlphaFoldDB" id="A0A8H7CDF0"/>
<evidence type="ECO:0000313" key="3">
    <source>
        <dbReference type="Proteomes" id="UP000620124"/>
    </source>
</evidence>
<sequence length="1230" mass="135593">MENYIIGATRLAPTLSDTDSSPNKRHTTASSSDIRSSIMKKNYNCLESDEYTAGDGFDVASLSWGIPSSVLFGRSTSDTASDLYTESVYSRADIKYGSPPMTKDVDSSVKNSEVFHPLISTSSTDLESISTLSKRNGFRKIWWLPVLSFTLHVLLIVIHILLLLVGLKRLEHRIVLDIEHQNMVSLGLTVITTTFSTTYLSLLIFLTQKLALQLNLRKAMTLTALHDNTSAWSGIGSAVVTLYKQISLPAATSSVLAVVGYLGCVSVLHTTFPALFAVQTFNVSHSTPVEAQGFNSAKTLANSEYFLHLWEAATDFSPWITKMSESQTLGLYNGSIYDVLRHPNPAGGQAQVSATGFNVTCGYLPGVNSRCFNQTTVVASDGFSHTADLWEIQFGPANRSIAIISSGPNMIHQVADDDFDHDSIIMYTPNPVVDSHGQMGEPVELVIPMGPNSSVTHIQLLKCTISAVNQTAAVDSQTRRINPSSFQPNIHKNLSTMGLYSLANETAYDSIWSDMMYFDPESNIPTNLSTFEHFRNFDIFMMEHLGLDPSWLQSGVSPTSSMVLLLHEIENAVSAAVAAYFWTVIHIKPIKLEQLLMYQDEIGMWGEENTLLFTTNTTVKHFTDASRVELSIVAVCIGLGSAVALCILSLPLSFTLHRRKPVIEGAGLLHVIWIFRHHLSIYSQLPHIERPTEQNLRSAGLLVAKTENYIKMERLSSSYVSLGVKSYPVQNMNSQDRHWISSKHQMITACCILLHGLFVAFHVGLLVLKGYNLDNQVIFHISHQSQVSLLVTIISTAFGTAYLSLLLLLTQKLAIYSSLQSKRTLTATHDQLTAWSGIGSAFATLYHQLYIPASVMGTVLIIGYLGRILLLHITTPALLTVEAFNTTQFQPIPTHGLPQLNRSNPNATYDFAQRTTGFLEWIHNLDSSETLGLINGSLYNVLNDTTLTAGEAQISATGFNVSCGYLSGLNVTYTTDSASQPIWRVSFQPGIVADIYGTSYNTINFAAQEAWNDTIFLFTPNQILDSSHEHAIGAEINPPMEFQTGQANFSYPQLQFLQCSLSLLDQLATVDTQSRKIDPTTLVPKVHKSHSVFESQHSSAMTIDVAYNSRLIIEGWTHLLAQLKPIGVPGTFLELDPYLGESLGLDPSYLFLDAPLTSVPALTLHNIENALSELVASVFWIGRSRELVVKYSVEDYHAHIAQHNSYLSGSWSLTQSFSFGHHNLMECGQG</sequence>
<feature type="transmembrane region" description="Helical" evidence="1">
    <location>
        <begin position="746"/>
        <end position="767"/>
    </location>
</feature>
<dbReference type="Proteomes" id="UP000620124">
    <property type="component" value="Unassembled WGS sequence"/>
</dbReference>
<keyword evidence="1" id="KW-0812">Transmembrane</keyword>
<feature type="transmembrane region" description="Helical" evidence="1">
    <location>
        <begin position="186"/>
        <end position="206"/>
    </location>
</feature>
<proteinExistence type="predicted"/>
<feature type="transmembrane region" description="Helical" evidence="1">
    <location>
        <begin position="630"/>
        <end position="650"/>
    </location>
</feature>
<keyword evidence="1" id="KW-1133">Transmembrane helix</keyword>
<name>A0A8H7CDF0_9AGAR</name>
<feature type="transmembrane region" description="Helical" evidence="1">
    <location>
        <begin position="849"/>
        <end position="870"/>
    </location>
</feature>
<dbReference type="OrthoDB" id="2644397at2759"/>
<feature type="transmembrane region" description="Helical" evidence="1">
    <location>
        <begin position="787"/>
        <end position="809"/>
    </location>
</feature>
<dbReference type="EMBL" id="JACAZI010000030">
    <property type="protein sequence ID" value="KAF7333130.1"/>
    <property type="molecule type" value="Genomic_DNA"/>
</dbReference>
<gene>
    <name evidence="2" type="ORF">MVEN_02378500</name>
</gene>